<comment type="caution">
    <text evidence="1">The sequence shown here is derived from an EMBL/GenBank/DDBJ whole genome shotgun (WGS) entry which is preliminary data.</text>
</comment>
<keyword evidence="2" id="KW-1185">Reference proteome</keyword>
<evidence type="ECO:0000313" key="2">
    <source>
        <dbReference type="Proteomes" id="UP001501585"/>
    </source>
</evidence>
<sequence length="158" mass="16414">MSRSRDIGTVGESAVVRFLRSHGWPHAERRALAGAVDLGDITGTPGVVWEVKSGRTAEQAGDGLVADWLAETDTERQHAGADVGILITKRAGYGPARAASWWAHVDGGTAAALLGAHRPLPADVAAVPLRLHLSTAVSLLRGAGYGDPLPDVDEEAVA</sequence>
<accession>A0ABN2SXC0</accession>
<dbReference type="EMBL" id="BAAAPC010000007">
    <property type="protein sequence ID" value="GAA1994216.1"/>
    <property type="molecule type" value="Genomic_DNA"/>
</dbReference>
<proteinExistence type="predicted"/>
<dbReference type="Proteomes" id="UP001501585">
    <property type="component" value="Unassembled WGS sequence"/>
</dbReference>
<dbReference type="RefSeq" id="WP_344161640.1">
    <property type="nucleotide sequence ID" value="NZ_BAAAPC010000007.1"/>
</dbReference>
<protein>
    <recommendedName>
        <fullName evidence="3">Holliday junction resolvase</fullName>
    </recommendedName>
</protein>
<gene>
    <name evidence="1" type="ORF">GCM10009799_20380</name>
</gene>
<evidence type="ECO:0008006" key="3">
    <source>
        <dbReference type="Google" id="ProtNLM"/>
    </source>
</evidence>
<evidence type="ECO:0000313" key="1">
    <source>
        <dbReference type="EMBL" id="GAA1994216.1"/>
    </source>
</evidence>
<organism evidence="1 2">
    <name type="scientific">Nocardiopsis rhodophaea</name>
    <dbReference type="NCBI Taxonomy" id="280238"/>
    <lineage>
        <taxon>Bacteria</taxon>
        <taxon>Bacillati</taxon>
        <taxon>Actinomycetota</taxon>
        <taxon>Actinomycetes</taxon>
        <taxon>Streptosporangiales</taxon>
        <taxon>Nocardiopsidaceae</taxon>
        <taxon>Nocardiopsis</taxon>
    </lineage>
</organism>
<reference evidence="1 2" key="1">
    <citation type="journal article" date="2019" name="Int. J. Syst. Evol. Microbiol.">
        <title>The Global Catalogue of Microorganisms (GCM) 10K type strain sequencing project: providing services to taxonomists for standard genome sequencing and annotation.</title>
        <authorList>
            <consortium name="The Broad Institute Genomics Platform"/>
            <consortium name="The Broad Institute Genome Sequencing Center for Infectious Disease"/>
            <person name="Wu L."/>
            <person name="Ma J."/>
        </authorList>
    </citation>
    <scope>NUCLEOTIDE SEQUENCE [LARGE SCALE GENOMIC DNA]</scope>
    <source>
        <strain evidence="1 2">JCM 15313</strain>
    </source>
</reference>
<name>A0ABN2SXC0_9ACTN</name>